<sequence>MSTVPATKSTAAYFAQSGIAFATALGSLIIGVAVLPVDGWIRAFLAVSGLFLVTSTFTLAKCVRDAQENAGLSSRLDQARVDRILAEHDPFKDLNNVA</sequence>
<keyword evidence="1" id="KW-0812">Transmembrane</keyword>
<feature type="transmembrane region" description="Helical" evidence="1">
    <location>
        <begin position="12"/>
        <end position="34"/>
    </location>
</feature>
<organism evidence="3 4">
    <name type="scientific">Marmoricola endophyticus</name>
    <dbReference type="NCBI Taxonomy" id="2040280"/>
    <lineage>
        <taxon>Bacteria</taxon>
        <taxon>Bacillati</taxon>
        <taxon>Actinomycetota</taxon>
        <taxon>Actinomycetes</taxon>
        <taxon>Propionibacteriales</taxon>
        <taxon>Nocardioidaceae</taxon>
        <taxon>Marmoricola</taxon>
    </lineage>
</organism>
<evidence type="ECO:0000313" key="3">
    <source>
        <dbReference type="EMBL" id="GGF35553.1"/>
    </source>
</evidence>
<comment type="caution">
    <text evidence="3">The sequence shown here is derived from an EMBL/GenBank/DDBJ whole genome shotgun (WGS) entry which is preliminary data.</text>
</comment>
<gene>
    <name evidence="3" type="ORF">GCM10011519_06290</name>
</gene>
<reference evidence="3" key="1">
    <citation type="journal article" date="2014" name="Int. J. Syst. Evol. Microbiol.">
        <title>Complete genome sequence of Corynebacterium casei LMG S-19264T (=DSM 44701T), isolated from a smear-ripened cheese.</title>
        <authorList>
            <consortium name="US DOE Joint Genome Institute (JGI-PGF)"/>
            <person name="Walter F."/>
            <person name="Albersmeier A."/>
            <person name="Kalinowski J."/>
            <person name="Ruckert C."/>
        </authorList>
    </citation>
    <scope>NUCLEOTIDE SEQUENCE</scope>
    <source>
        <strain evidence="3">CGMCC 1.16067</strain>
    </source>
</reference>
<dbReference type="RefSeq" id="WP_188778138.1">
    <property type="nucleotide sequence ID" value="NZ_BMKQ01000001.1"/>
</dbReference>
<dbReference type="Proteomes" id="UP000649179">
    <property type="component" value="Unassembled WGS sequence"/>
</dbReference>
<protein>
    <recommendedName>
        <fullName evidence="2">YiaAB two helix domain-containing protein</fullName>
    </recommendedName>
</protein>
<keyword evidence="1" id="KW-0472">Membrane</keyword>
<dbReference type="EMBL" id="BMKQ01000001">
    <property type="protein sequence ID" value="GGF35553.1"/>
    <property type="molecule type" value="Genomic_DNA"/>
</dbReference>
<dbReference type="Pfam" id="PF05360">
    <property type="entry name" value="YiaAB"/>
    <property type="match status" value="1"/>
</dbReference>
<keyword evidence="1" id="KW-1133">Transmembrane helix</keyword>
<proteinExistence type="predicted"/>
<accession>A0A917BDN4</accession>
<reference evidence="3" key="2">
    <citation type="submission" date="2020-09" db="EMBL/GenBank/DDBJ databases">
        <authorList>
            <person name="Sun Q."/>
            <person name="Zhou Y."/>
        </authorList>
    </citation>
    <scope>NUCLEOTIDE SEQUENCE</scope>
    <source>
        <strain evidence="3">CGMCC 1.16067</strain>
    </source>
</reference>
<keyword evidence="4" id="KW-1185">Reference proteome</keyword>
<dbReference type="AlphaFoldDB" id="A0A917BDN4"/>
<evidence type="ECO:0000259" key="2">
    <source>
        <dbReference type="Pfam" id="PF05360"/>
    </source>
</evidence>
<feature type="transmembrane region" description="Helical" evidence="1">
    <location>
        <begin position="40"/>
        <end position="60"/>
    </location>
</feature>
<evidence type="ECO:0000313" key="4">
    <source>
        <dbReference type="Proteomes" id="UP000649179"/>
    </source>
</evidence>
<name>A0A917BDN4_9ACTN</name>
<evidence type="ECO:0000256" key="1">
    <source>
        <dbReference type="SAM" id="Phobius"/>
    </source>
</evidence>
<feature type="domain" description="YiaAB two helix" evidence="2">
    <location>
        <begin position="13"/>
        <end position="65"/>
    </location>
</feature>
<dbReference type="InterPro" id="IPR008024">
    <property type="entry name" value="YiaAB"/>
</dbReference>